<comment type="catalytic activity">
    <reaction evidence="2">
        <text>6-hydroxymethyl-7,8-dihydropterin + ATP = (7,8-dihydropterin-6-yl)methyl diphosphate + AMP + H(+)</text>
        <dbReference type="Rhea" id="RHEA:11412"/>
        <dbReference type="ChEBI" id="CHEBI:15378"/>
        <dbReference type="ChEBI" id="CHEBI:30616"/>
        <dbReference type="ChEBI" id="CHEBI:44841"/>
        <dbReference type="ChEBI" id="CHEBI:72950"/>
        <dbReference type="ChEBI" id="CHEBI:456215"/>
        <dbReference type="EC" id="2.7.6.3"/>
    </reaction>
</comment>
<dbReference type="GO" id="GO:0046654">
    <property type="term" value="P:tetrahydrofolate biosynthetic process"/>
    <property type="evidence" value="ECO:0007669"/>
    <property type="project" value="UniProtKB-UniPathway"/>
</dbReference>
<dbReference type="GeneID" id="5002273"/>
<gene>
    <name evidence="16" type="ORF">OSTLU_2171</name>
</gene>
<dbReference type="GO" id="GO:0046872">
    <property type="term" value="F:metal ion binding"/>
    <property type="evidence" value="ECO:0007669"/>
    <property type="project" value="UniProtKB-KW"/>
</dbReference>
<dbReference type="Pfam" id="PF01288">
    <property type="entry name" value="HPPK"/>
    <property type="match status" value="1"/>
</dbReference>
<feature type="domain" description="Pterin-binding" evidence="15">
    <location>
        <begin position="188"/>
        <end position="461"/>
    </location>
</feature>
<comment type="pathway">
    <text evidence="5">Cofactor biosynthesis; tetrahydrofolate biosynthesis; 2-amino-4-hydroxy-6-hydroxymethyl-7,8-dihydropteridine diphosphate from 7,8-dihydroneopterin triphosphate: step 4/4.</text>
</comment>
<dbReference type="eggNOG" id="KOG2544">
    <property type="taxonomic scope" value="Eukaryota"/>
</dbReference>
<dbReference type="InterPro" id="IPR000489">
    <property type="entry name" value="Pterin-binding_dom"/>
</dbReference>
<evidence type="ECO:0000313" key="16">
    <source>
        <dbReference type="EMBL" id="ABO96789.1"/>
    </source>
</evidence>
<evidence type="ECO:0000256" key="6">
    <source>
        <dbReference type="ARBA" id="ARBA00009951"/>
    </source>
</evidence>
<keyword evidence="13" id="KW-0289">Folate biosynthesis</keyword>
<dbReference type="GO" id="GO:0004156">
    <property type="term" value="F:dihydropteroate synthase activity"/>
    <property type="evidence" value="ECO:0007669"/>
    <property type="project" value="UniProtKB-EC"/>
</dbReference>
<evidence type="ECO:0000256" key="8">
    <source>
        <dbReference type="ARBA" id="ARBA00022723"/>
    </source>
</evidence>
<dbReference type="AlphaFoldDB" id="A4RZ18"/>
<dbReference type="InterPro" id="IPR011005">
    <property type="entry name" value="Dihydropteroate_synth-like_sf"/>
</dbReference>
<dbReference type="InterPro" id="IPR035907">
    <property type="entry name" value="Hppk_sf"/>
</dbReference>
<comment type="cofactor">
    <cofactor evidence="3">
        <name>Mg(2+)</name>
        <dbReference type="ChEBI" id="CHEBI:18420"/>
    </cofactor>
</comment>
<dbReference type="GO" id="GO:0046656">
    <property type="term" value="P:folic acid biosynthetic process"/>
    <property type="evidence" value="ECO:0007669"/>
    <property type="project" value="UniProtKB-KW"/>
</dbReference>
<dbReference type="PROSITE" id="PS00793">
    <property type="entry name" value="DHPS_2"/>
    <property type="match status" value="1"/>
</dbReference>
<dbReference type="OrthoDB" id="615426at2759"/>
<evidence type="ECO:0000259" key="15">
    <source>
        <dbReference type="PROSITE" id="PS50972"/>
    </source>
</evidence>
<evidence type="ECO:0000256" key="13">
    <source>
        <dbReference type="ARBA" id="ARBA00022909"/>
    </source>
</evidence>
<dbReference type="NCBIfam" id="TIGR01496">
    <property type="entry name" value="DHPS"/>
    <property type="match status" value="1"/>
</dbReference>
<evidence type="ECO:0000256" key="2">
    <source>
        <dbReference type="ARBA" id="ARBA00000198"/>
    </source>
</evidence>
<dbReference type="NCBIfam" id="TIGR01498">
    <property type="entry name" value="folK"/>
    <property type="match status" value="1"/>
</dbReference>
<keyword evidence="14" id="KW-0511">Multifunctional enzyme</keyword>
<dbReference type="InterPro" id="IPR006390">
    <property type="entry name" value="DHP_synth_dom"/>
</dbReference>
<dbReference type="CDD" id="cd00483">
    <property type="entry name" value="HPPK"/>
    <property type="match status" value="1"/>
</dbReference>
<organism evidence="16 17">
    <name type="scientific">Ostreococcus lucimarinus (strain CCE9901)</name>
    <dbReference type="NCBI Taxonomy" id="436017"/>
    <lineage>
        <taxon>Eukaryota</taxon>
        <taxon>Viridiplantae</taxon>
        <taxon>Chlorophyta</taxon>
        <taxon>Mamiellophyceae</taxon>
        <taxon>Mamiellales</taxon>
        <taxon>Bathycoccaceae</taxon>
        <taxon>Ostreococcus</taxon>
    </lineage>
</organism>
<proteinExistence type="inferred from homology"/>
<dbReference type="Proteomes" id="UP000001568">
    <property type="component" value="Chromosome 6"/>
</dbReference>
<dbReference type="FunFam" id="3.20.20.20:FF:000006">
    <property type="entry name" value="Dihydropteroate synthase"/>
    <property type="match status" value="1"/>
</dbReference>
<keyword evidence="12" id="KW-0460">Magnesium</keyword>
<sequence>VLALGSNQGDRVGLFRDAFAKLRRDLGFELHAHSSLYETAPAYVEDQGKFLNAACVGSFPDDVARDPLALLDGLKAIEAALGRDFGTRRYGPRPMDLDVIFHGQGSHSCDRLTVPHARYAERPFVLAPLADLTGAATAATTSDATTEGLLEARRIWDGTDGEVTAMESGDIARVIPMRDRLWSWGRETMVMGILNVTPDSFSDGGAYDGGVDVAVRHAREMVAAGATIIDVGGQSTRPGATRVSGEVESSRVIPVIRALAQAFSEREDVYISVDTFYGAVASAAADAGADIINDVSGGAWDPAMLPTVARLEKPLPYVVMHVRGDPNSMQSAKNTTYDGHICDEVGDGLLATARRCVEYGIEPWRLWIDPGIGFAKTGRANIELLRDLPRVRSRLAPLGGALMNAPMLVGASRKRFLGEISGRSEASERDAASVAALVAAVRGGADVVRVHNVALSADAARVADALWR</sequence>
<keyword evidence="11" id="KW-0067">ATP-binding</keyword>
<keyword evidence="8" id="KW-0479">Metal-binding</keyword>
<evidence type="ECO:0000256" key="7">
    <source>
        <dbReference type="ARBA" id="ARBA00022679"/>
    </source>
</evidence>
<evidence type="ECO:0000256" key="10">
    <source>
        <dbReference type="ARBA" id="ARBA00022777"/>
    </source>
</evidence>
<dbReference type="Gene3D" id="3.30.70.560">
    <property type="entry name" value="7,8-Dihydro-6-hydroxymethylpterin-pyrophosphokinase HPPK"/>
    <property type="match status" value="1"/>
</dbReference>
<dbReference type="PANTHER" id="PTHR20941:SF1">
    <property type="entry name" value="FOLIC ACID SYNTHESIS PROTEIN FOL1"/>
    <property type="match status" value="1"/>
</dbReference>
<feature type="non-terminal residue" evidence="16">
    <location>
        <position position="468"/>
    </location>
</feature>
<dbReference type="InterPro" id="IPR045031">
    <property type="entry name" value="DHP_synth-like"/>
</dbReference>
<evidence type="ECO:0000256" key="11">
    <source>
        <dbReference type="ARBA" id="ARBA00022840"/>
    </source>
</evidence>
<dbReference type="OMA" id="NIPHKLM"/>
<dbReference type="PROSITE" id="PS00794">
    <property type="entry name" value="HPPK"/>
    <property type="match status" value="1"/>
</dbReference>
<keyword evidence="17" id="KW-1185">Reference proteome</keyword>
<dbReference type="EMBL" id="CP000586">
    <property type="protein sequence ID" value="ABO96789.1"/>
    <property type="molecule type" value="Genomic_DNA"/>
</dbReference>
<evidence type="ECO:0000313" key="17">
    <source>
        <dbReference type="Proteomes" id="UP000001568"/>
    </source>
</evidence>
<comment type="similarity">
    <text evidence="6">In the C-terminal section; belongs to the DHPS family.</text>
</comment>
<comment type="pathway">
    <text evidence="4">Cofactor biosynthesis; tetrahydrofolate biosynthesis; 7,8-dihydrofolate from 2-amino-4-hydroxy-6-hydroxymethyl-7,8-dihydropteridine diphosphate and 4-aminobenzoate: step 1/2.</text>
</comment>
<keyword evidence="7" id="KW-0808">Transferase</keyword>
<comment type="catalytic activity">
    <reaction evidence="1">
        <text>(7,8-dihydropterin-6-yl)methyl diphosphate + 4-aminobenzoate = 7,8-dihydropteroate + diphosphate</text>
        <dbReference type="Rhea" id="RHEA:19949"/>
        <dbReference type="ChEBI" id="CHEBI:17836"/>
        <dbReference type="ChEBI" id="CHEBI:17839"/>
        <dbReference type="ChEBI" id="CHEBI:33019"/>
        <dbReference type="ChEBI" id="CHEBI:72950"/>
        <dbReference type="EC" id="2.5.1.15"/>
    </reaction>
</comment>
<protein>
    <recommendedName>
        <fullName evidence="15">Pterin-binding domain-containing protein</fullName>
    </recommendedName>
</protein>
<name>A4RZ18_OSTLU</name>
<dbReference type="RefSeq" id="XP_001418496.1">
    <property type="nucleotide sequence ID" value="XM_001418459.2"/>
</dbReference>
<evidence type="ECO:0000256" key="3">
    <source>
        <dbReference type="ARBA" id="ARBA00001946"/>
    </source>
</evidence>
<dbReference type="GO" id="GO:0016301">
    <property type="term" value="F:kinase activity"/>
    <property type="evidence" value="ECO:0007669"/>
    <property type="project" value="UniProtKB-KW"/>
</dbReference>
<dbReference type="InterPro" id="IPR000550">
    <property type="entry name" value="Hppk"/>
</dbReference>
<dbReference type="GO" id="GO:0003848">
    <property type="term" value="F:2-amino-4-hydroxy-6-hydroxymethyldihydropteridine diphosphokinase activity"/>
    <property type="evidence" value="ECO:0007669"/>
    <property type="project" value="UniProtKB-EC"/>
</dbReference>
<dbReference type="SUPFAM" id="SSF51717">
    <property type="entry name" value="Dihydropteroate synthetase-like"/>
    <property type="match status" value="1"/>
</dbReference>
<dbReference type="UniPathway" id="UPA00077">
    <property type="reaction ID" value="UER00155"/>
</dbReference>
<keyword evidence="10" id="KW-0418">Kinase</keyword>
<dbReference type="KEGG" id="olu:OSTLU_2171"/>
<feature type="non-terminal residue" evidence="16">
    <location>
        <position position="1"/>
    </location>
</feature>
<dbReference type="GO" id="GO:0005524">
    <property type="term" value="F:ATP binding"/>
    <property type="evidence" value="ECO:0007669"/>
    <property type="project" value="UniProtKB-KW"/>
</dbReference>
<dbReference type="CDD" id="cd00739">
    <property type="entry name" value="DHPS"/>
    <property type="match status" value="1"/>
</dbReference>
<evidence type="ECO:0000256" key="9">
    <source>
        <dbReference type="ARBA" id="ARBA00022741"/>
    </source>
</evidence>
<dbReference type="Gene3D" id="3.20.20.20">
    <property type="entry name" value="Dihydropteroate synthase-like"/>
    <property type="match status" value="1"/>
</dbReference>
<dbReference type="SUPFAM" id="SSF55083">
    <property type="entry name" value="6-hydroxymethyl-7,8-dihydropterin pyrophosphokinase, HPPK"/>
    <property type="match status" value="1"/>
</dbReference>
<keyword evidence="9" id="KW-0547">Nucleotide-binding</keyword>
<evidence type="ECO:0000256" key="12">
    <source>
        <dbReference type="ARBA" id="ARBA00022842"/>
    </source>
</evidence>
<evidence type="ECO:0000256" key="5">
    <source>
        <dbReference type="ARBA" id="ARBA00005051"/>
    </source>
</evidence>
<accession>A4RZ18</accession>
<evidence type="ECO:0000256" key="1">
    <source>
        <dbReference type="ARBA" id="ARBA00000012"/>
    </source>
</evidence>
<evidence type="ECO:0000256" key="14">
    <source>
        <dbReference type="ARBA" id="ARBA00023268"/>
    </source>
</evidence>
<dbReference type="PANTHER" id="PTHR20941">
    <property type="entry name" value="FOLATE SYNTHESIS PROTEINS"/>
    <property type="match status" value="1"/>
</dbReference>
<dbReference type="HOGENOM" id="CLU_008023_2_1_1"/>
<dbReference type="Pfam" id="PF00809">
    <property type="entry name" value="Pterin_bind"/>
    <property type="match status" value="1"/>
</dbReference>
<evidence type="ECO:0000256" key="4">
    <source>
        <dbReference type="ARBA" id="ARBA00004763"/>
    </source>
</evidence>
<dbReference type="STRING" id="436017.A4RZ18"/>
<dbReference type="PROSITE" id="PS50972">
    <property type="entry name" value="PTERIN_BINDING"/>
    <property type="match status" value="1"/>
</dbReference>
<dbReference type="PROSITE" id="PS00792">
    <property type="entry name" value="DHPS_1"/>
    <property type="match status" value="1"/>
</dbReference>
<reference evidence="16 17" key="1">
    <citation type="journal article" date="2007" name="Proc. Natl. Acad. Sci. U.S.A.">
        <title>The tiny eukaryote Ostreococcus provides genomic insights into the paradox of plankton speciation.</title>
        <authorList>
            <person name="Palenik B."/>
            <person name="Grimwood J."/>
            <person name="Aerts A."/>
            <person name="Rouze P."/>
            <person name="Salamov A."/>
            <person name="Putnam N."/>
            <person name="Dupont C."/>
            <person name="Jorgensen R."/>
            <person name="Derelle E."/>
            <person name="Rombauts S."/>
            <person name="Zhou K."/>
            <person name="Otillar R."/>
            <person name="Merchant S.S."/>
            <person name="Podell S."/>
            <person name="Gaasterland T."/>
            <person name="Napoli C."/>
            <person name="Gendler K."/>
            <person name="Manuell A."/>
            <person name="Tai V."/>
            <person name="Vallon O."/>
            <person name="Piganeau G."/>
            <person name="Jancek S."/>
            <person name="Heijde M."/>
            <person name="Jabbari K."/>
            <person name="Bowler C."/>
            <person name="Lohr M."/>
            <person name="Robbens S."/>
            <person name="Werner G."/>
            <person name="Dubchak I."/>
            <person name="Pazour G.J."/>
            <person name="Ren Q."/>
            <person name="Paulsen I."/>
            <person name="Delwiche C."/>
            <person name="Schmutz J."/>
            <person name="Rokhsar D."/>
            <person name="Van de Peer Y."/>
            <person name="Moreau H."/>
            <person name="Grigoriev I.V."/>
        </authorList>
    </citation>
    <scope>NUCLEOTIDE SEQUENCE [LARGE SCALE GENOMIC DNA]</scope>
    <source>
        <strain evidence="16 17">CCE9901</strain>
    </source>
</reference>
<dbReference type="Gramene" id="ABO96789">
    <property type="protein sequence ID" value="ABO96789"/>
    <property type="gene ID" value="OSTLU_2171"/>
</dbReference>